<dbReference type="GO" id="GO:0005524">
    <property type="term" value="F:ATP binding"/>
    <property type="evidence" value="ECO:0007669"/>
    <property type="project" value="UniProtKB-KW"/>
</dbReference>
<evidence type="ECO:0000256" key="8">
    <source>
        <dbReference type="ARBA" id="ARBA00023204"/>
    </source>
</evidence>
<dbReference type="SMART" id="SM00487">
    <property type="entry name" value="DEXDc"/>
    <property type="match status" value="1"/>
</dbReference>
<dbReference type="GO" id="GO:0003678">
    <property type="term" value="F:DNA helicase activity"/>
    <property type="evidence" value="ECO:0007669"/>
    <property type="project" value="TreeGrafter"/>
</dbReference>
<dbReference type="Gene3D" id="2.40.10.170">
    <property type="match status" value="1"/>
</dbReference>
<dbReference type="InterPro" id="IPR001650">
    <property type="entry name" value="Helicase_C-like"/>
</dbReference>
<dbReference type="InterPro" id="IPR041471">
    <property type="entry name" value="UvrB_inter"/>
</dbReference>
<dbReference type="Gene3D" id="3.40.50.300">
    <property type="entry name" value="P-loop containing nucleotide triphosphate hydrolases"/>
    <property type="match status" value="2"/>
</dbReference>
<dbReference type="Pfam" id="PF02559">
    <property type="entry name" value="CarD_TRCF_RID"/>
    <property type="match status" value="1"/>
</dbReference>
<dbReference type="Pfam" id="PF17757">
    <property type="entry name" value="UvrB_inter"/>
    <property type="match status" value="1"/>
</dbReference>
<evidence type="ECO:0000313" key="11">
    <source>
        <dbReference type="EMBL" id="OGZ30806.1"/>
    </source>
</evidence>
<evidence type="ECO:0000313" key="12">
    <source>
        <dbReference type="Proteomes" id="UP000177486"/>
    </source>
</evidence>
<keyword evidence="6" id="KW-0067">ATP-binding</keyword>
<dbReference type="AlphaFoldDB" id="A0A1G2EYB3"/>
<evidence type="ECO:0000256" key="3">
    <source>
        <dbReference type="ARBA" id="ARBA00022763"/>
    </source>
</evidence>
<dbReference type="PANTHER" id="PTHR47964">
    <property type="entry name" value="ATP-DEPENDENT DNA HELICASE HOMOLOG RECG, CHLOROPLASTIC"/>
    <property type="match status" value="1"/>
</dbReference>
<evidence type="ECO:0000256" key="5">
    <source>
        <dbReference type="ARBA" id="ARBA00022806"/>
    </source>
</evidence>
<evidence type="ECO:0000259" key="10">
    <source>
        <dbReference type="PROSITE" id="PS51194"/>
    </source>
</evidence>
<dbReference type="InterPro" id="IPR036101">
    <property type="entry name" value="CarD-like/TRCF_RID_sf"/>
</dbReference>
<comment type="caution">
    <text evidence="11">The sequence shown here is derived from an EMBL/GenBank/DDBJ whole genome shotgun (WGS) entry which is preliminary data.</text>
</comment>
<dbReference type="PROSITE" id="PS51192">
    <property type="entry name" value="HELICASE_ATP_BIND_1"/>
    <property type="match status" value="1"/>
</dbReference>
<dbReference type="Gene3D" id="3.30.2060.10">
    <property type="entry name" value="Penicillin-binding protein 1b domain"/>
    <property type="match status" value="1"/>
</dbReference>
<evidence type="ECO:0000256" key="2">
    <source>
        <dbReference type="ARBA" id="ARBA00022741"/>
    </source>
</evidence>
<evidence type="ECO:0000256" key="4">
    <source>
        <dbReference type="ARBA" id="ARBA00022801"/>
    </source>
</evidence>
<sequence length="664" mass="75270">MPDLATKQLNILLIAGLTPYFLEKPFSWWEENEEEIIKKREFNPTWTKNTVLVEAGQKTKQSEFLRQISELGYEKVFNAIYPGTYKILGSAVIIHAINKKLPFAVDFLGNTIESITWTSDVQVGAERPILRTKNTELNLGDGDYVVHIDHGIGIFRGIVEKGGSPSQISKSETWEGKYFKIEYAPARKGGEPDVLFVPTAEKKRLEPYYGLERPRLARLGTQFWTKVKKRSREEIIAFAQELIKIHKNRVVQKRHPYLPDELEKNVWDSFEHELTKSQERAMEEIFADMGRDEPMERVLTGDVGFGKTELALRASLRSALSGRQTVILAPTTVLADQHFSVFKNRLRDTPVKVAMLSRLTSKKENKKILKELEDGELDIAIGTHRLFSKDIKFGNLGLVVIDEEQRFGVRHKEHFKKLHPASDILSLSATPIPRTLAFFLAGVRPASQIKEAPRGRLAPLTKVLPFSKRLIKGAIRAELKREGQVYYVSNRVRTIPKTLEMLGSLIPRAKLGSIHGRMNEGDIIETMRRFRKKEIDVLISTTIIENGLDISSVNALVAENAALLGLSQAHQLRGRIGRGETQAMAYFLYNPKNLPPKAEKRLANLLDFQELGSGLEIAKRDLEIRGAGNILGREQSGIANRIGWNLYFQFMNEVVEDLARPDFE</sequence>
<dbReference type="SMART" id="SM01058">
    <property type="entry name" value="CarD_TRCF"/>
    <property type="match status" value="1"/>
</dbReference>
<organism evidence="11 12">
    <name type="scientific">Candidatus Niyogibacteria bacterium RIFCSPLOWO2_01_FULL_45_48</name>
    <dbReference type="NCBI Taxonomy" id="1801724"/>
    <lineage>
        <taxon>Bacteria</taxon>
        <taxon>Candidatus Niyogiibacteriota</taxon>
    </lineage>
</organism>
<keyword evidence="8" id="KW-0234">DNA repair</keyword>
<dbReference type="SUPFAM" id="SSF52540">
    <property type="entry name" value="P-loop containing nucleoside triphosphate hydrolases"/>
    <property type="match status" value="3"/>
</dbReference>
<feature type="domain" description="Helicase C-terminal" evidence="10">
    <location>
        <begin position="474"/>
        <end position="623"/>
    </location>
</feature>
<dbReference type="InterPro" id="IPR011545">
    <property type="entry name" value="DEAD/DEAH_box_helicase_dom"/>
</dbReference>
<dbReference type="SMART" id="SM00490">
    <property type="entry name" value="HELICc"/>
    <property type="match status" value="1"/>
</dbReference>
<name>A0A1G2EYB3_9BACT</name>
<dbReference type="GO" id="GO:0003677">
    <property type="term" value="F:DNA binding"/>
    <property type="evidence" value="ECO:0007669"/>
    <property type="project" value="UniProtKB-KW"/>
</dbReference>
<dbReference type="PANTHER" id="PTHR47964:SF1">
    <property type="entry name" value="ATP-DEPENDENT DNA HELICASE HOMOLOG RECG, CHLOROPLASTIC"/>
    <property type="match status" value="1"/>
</dbReference>
<accession>A0A1G2EYB3</accession>
<keyword evidence="1" id="KW-0963">Cytoplasm</keyword>
<dbReference type="Pfam" id="PF00271">
    <property type="entry name" value="Helicase_C"/>
    <property type="match status" value="1"/>
</dbReference>
<dbReference type="InterPro" id="IPR047112">
    <property type="entry name" value="RecG/Mfd"/>
</dbReference>
<dbReference type="EMBL" id="MHMQ01000013">
    <property type="protein sequence ID" value="OGZ30806.1"/>
    <property type="molecule type" value="Genomic_DNA"/>
</dbReference>
<keyword evidence="7" id="KW-0238">DNA-binding</keyword>
<proteinExistence type="predicted"/>
<dbReference type="InterPro" id="IPR014001">
    <property type="entry name" value="Helicase_ATP-bd"/>
</dbReference>
<dbReference type="InterPro" id="IPR003711">
    <property type="entry name" value="CarD-like/TRCF_RID"/>
</dbReference>
<dbReference type="PROSITE" id="PS51194">
    <property type="entry name" value="HELICASE_CTER"/>
    <property type="match status" value="1"/>
</dbReference>
<evidence type="ECO:0000256" key="1">
    <source>
        <dbReference type="ARBA" id="ARBA00022490"/>
    </source>
</evidence>
<dbReference type="GO" id="GO:0016787">
    <property type="term" value="F:hydrolase activity"/>
    <property type="evidence" value="ECO:0007669"/>
    <property type="project" value="UniProtKB-KW"/>
</dbReference>
<keyword evidence="3" id="KW-0227">DNA damage</keyword>
<gene>
    <name evidence="11" type="ORF">A2931_01745</name>
</gene>
<feature type="domain" description="Helicase ATP-binding" evidence="9">
    <location>
        <begin position="288"/>
        <end position="449"/>
    </location>
</feature>
<keyword evidence="4" id="KW-0378">Hydrolase</keyword>
<dbReference type="Pfam" id="PF00270">
    <property type="entry name" value="DEAD"/>
    <property type="match status" value="1"/>
</dbReference>
<dbReference type="GO" id="GO:0006281">
    <property type="term" value="P:DNA repair"/>
    <property type="evidence" value="ECO:0007669"/>
    <property type="project" value="UniProtKB-KW"/>
</dbReference>
<dbReference type="SUPFAM" id="SSF141259">
    <property type="entry name" value="CarD-like"/>
    <property type="match status" value="1"/>
</dbReference>
<evidence type="ECO:0008006" key="13">
    <source>
        <dbReference type="Google" id="ProtNLM"/>
    </source>
</evidence>
<keyword evidence="5" id="KW-0347">Helicase</keyword>
<evidence type="ECO:0000259" key="9">
    <source>
        <dbReference type="PROSITE" id="PS51192"/>
    </source>
</evidence>
<reference evidence="11 12" key="1">
    <citation type="journal article" date="2016" name="Nat. Commun.">
        <title>Thousands of microbial genomes shed light on interconnected biogeochemical processes in an aquifer system.</title>
        <authorList>
            <person name="Anantharaman K."/>
            <person name="Brown C.T."/>
            <person name="Hug L.A."/>
            <person name="Sharon I."/>
            <person name="Castelle C.J."/>
            <person name="Probst A.J."/>
            <person name="Thomas B.C."/>
            <person name="Singh A."/>
            <person name="Wilkins M.J."/>
            <person name="Karaoz U."/>
            <person name="Brodie E.L."/>
            <person name="Williams K.H."/>
            <person name="Hubbard S.S."/>
            <person name="Banfield J.F."/>
        </authorList>
    </citation>
    <scope>NUCLEOTIDE SEQUENCE [LARGE SCALE GENOMIC DNA]</scope>
</reference>
<evidence type="ECO:0000256" key="6">
    <source>
        <dbReference type="ARBA" id="ARBA00022840"/>
    </source>
</evidence>
<keyword evidence="2" id="KW-0547">Nucleotide-binding</keyword>
<dbReference type="Proteomes" id="UP000177486">
    <property type="component" value="Unassembled WGS sequence"/>
</dbReference>
<evidence type="ECO:0000256" key="7">
    <source>
        <dbReference type="ARBA" id="ARBA00023125"/>
    </source>
</evidence>
<dbReference type="InterPro" id="IPR027417">
    <property type="entry name" value="P-loop_NTPase"/>
</dbReference>
<protein>
    <recommendedName>
        <fullName evidence="13">Transcription-repair coupling factor</fullName>
    </recommendedName>
</protein>